<evidence type="ECO:0000256" key="1">
    <source>
        <dbReference type="ARBA" id="ARBA00010641"/>
    </source>
</evidence>
<dbReference type="Gene3D" id="1.10.1740.10">
    <property type="match status" value="1"/>
</dbReference>
<dbReference type="InterPro" id="IPR039425">
    <property type="entry name" value="RNA_pol_sigma-70-like"/>
</dbReference>
<keyword evidence="4" id="KW-0238">DNA-binding</keyword>
<dbReference type="GO" id="GO:0003677">
    <property type="term" value="F:DNA binding"/>
    <property type="evidence" value="ECO:0007669"/>
    <property type="project" value="UniProtKB-KW"/>
</dbReference>
<evidence type="ECO:0000259" key="6">
    <source>
        <dbReference type="Pfam" id="PF04542"/>
    </source>
</evidence>
<dbReference type="KEGG" id="whj:H9Q79_13145"/>
<dbReference type="InterPro" id="IPR013324">
    <property type="entry name" value="RNA_pol_sigma_r3/r4-like"/>
</dbReference>
<dbReference type="Proteomes" id="UP000515860">
    <property type="component" value="Chromosome"/>
</dbReference>
<dbReference type="InterPro" id="IPR014284">
    <property type="entry name" value="RNA_pol_sigma-70_dom"/>
</dbReference>
<name>A0A7G9GAM0_9FIRM</name>
<organism evidence="7 8">
    <name type="scientific">Wansuia hejianensis</name>
    <dbReference type="NCBI Taxonomy" id="2763667"/>
    <lineage>
        <taxon>Bacteria</taxon>
        <taxon>Bacillati</taxon>
        <taxon>Bacillota</taxon>
        <taxon>Clostridia</taxon>
        <taxon>Lachnospirales</taxon>
        <taxon>Lachnospiraceae</taxon>
        <taxon>Wansuia</taxon>
    </lineage>
</organism>
<sequence>MNKSDFNYVYYRYVDLAHYVANSVVHDYHLAQDVCQEIFIKLYLNINGLDEERVKGWILVTAENTAIDFLRKRDRLRECPGDDGGNLYKGKVPDLDEMQRSIEVKEFGHRLFCALHEKNPDWYEIVMGLDVAELPAKEVARRLGISIANLRVKHHRAREWLKNNFGIGYQELL</sequence>
<keyword evidence="8" id="KW-1185">Reference proteome</keyword>
<dbReference type="GO" id="GO:0016987">
    <property type="term" value="F:sigma factor activity"/>
    <property type="evidence" value="ECO:0007669"/>
    <property type="project" value="UniProtKB-KW"/>
</dbReference>
<dbReference type="RefSeq" id="WP_118646655.1">
    <property type="nucleotide sequence ID" value="NZ_CP060635.1"/>
</dbReference>
<dbReference type="PANTHER" id="PTHR43133">
    <property type="entry name" value="RNA POLYMERASE ECF-TYPE SIGMA FACTO"/>
    <property type="match status" value="1"/>
</dbReference>
<evidence type="ECO:0000313" key="8">
    <source>
        <dbReference type="Proteomes" id="UP000515860"/>
    </source>
</evidence>
<evidence type="ECO:0000256" key="5">
    <source>
        <dbReference type="ARBA" id="ARBA00023163"/>
    </source>
</evidence>
<keyword evidence="2" id="KW-0805">Transcription regulation</keyword>
<dbReference type="GO" id="GO:0006352">
    <property type="term" value="P:DNA-templated transcription initiation"/>
    <property type="evidence" value="ECO:0007669"/>
    <property type="project" value="InterPro"/>
</dbReference>
<dbReference type="EMBL" id="CP060635">
    <property type="protein sequence ID" value="QNM07852.1"/>
    <property type="molecule type" value="Genomic_DNA"/>
</dbReference>
<gene>
    <name evidence="7" type="ORF">H9Q79_13145</name>
</gene>
<evidence type="ECO:0000256" key="2">
    <source>
        <dbReference type="ARBA" id="ARBA00023015"/>
    </source>
</evidence>
<keyword evidence="3" id="KW-0731">Sigma factor</keyword>
<comment type="similarity">
    <text evidence="1">Belongs to the sigma-70 factor family. ECF subfamily.</text>
</comment>
<protein>
    <submittedName>
        <fullName evidence="7">Sigma-70 family RNA polymerase sigma factor</fullName>
    </submittedName>
</protein>
<dbReference type="Pfam" id="PF04542">
    <property type="entry name" value="Sigma70_r2"/>
    <property type="match status" value="1"/>
</dbReference>
<dbReference type="NCBIfam" id="TIGR02937">
    <property type="entry name" value="sigma70-ECF"/>
    <property type="match status" value="1"/>
</dbReference>
<dbReference type="PANTHER" id="PTHR43133:SF8">
    <property type="entry name" value="RNA POLYMERASE SIGMA FACTOR HI_1459-RELATED"/>
    <property type="match status" value="1"/>
</dbReference>
<keyword evidence="5" id="KW-0804">Transcription</keyword>
<reference evidence="7 8" key="1">
    <citation type="submission" date="2020-08" db="EMBL/GenBank/DDBJ databases">
        <authorList>
            <person name="Liu C."/>
            <person name="Sun Q."/>
        </authorList>
    </citation>
    <scope>NUCLEOTIDE SEQUENCE [LARGE SCALE GENOMIC DNA]</scope>
    <source>
        <strain evidence="7 8">NSJ-29</strain>
    </source>
</reference>
<dbReference type="Gene3D" id="1.10.10.10">
    <property type="entry name" value="Winged helix-like DNA-binding domain superfamily/Winged helix DNA-binding domain"/>
    <property type="match status" value="1"/>
</dbReference>
<accession>A0A7G9GAM0</accession>
<dbReference type="InterPro" id="IPR007627">
    <property type="entry name" value="RNA_pol_sigma70_r2"/>
</dbReference>
<evidence type="ECO:0000256" key="4">
    <source>
        <dbReference type="ARBA" id="ARBA00023125"/>
    </source>
</evidence>
<dbReference type="SUPFAM" id="SSF88659">
    <property type="entry name" value="Sigma3 and sigma4 domains of RNA polymerase sigma factors"/>
    <property type="match status" value="1"/>
</dbReference>
<feature type="domain" description="RNA polymerase sigma-70 region 2" evidence="6">
    <location>
        <begin position="10"/>
        <end position="75"/>
    </location>
</feature>
<evidence type="ECO:0000256" key="3">
    <source>
        <dbReference type="ARBA" id="ARBA00023082"/>
    </source>
</evidence>
<dbReference type="AlphaFoldDB" id="A0A7G9GAM0"/>
<evidence type="ECO:0000313" key="7">
    <source>
        <dbReference type="EMBL" id="QNM07852.1"/>
    </source>
</evidence>
<dbReference type="InterPro" id="IPR013325">
    <property type="entry name" value="RNA_pol_sigma_r2"/>
</dbReference>
<proteinExistence type="inferred from homology"/>
<dbReference type="InterPro" id="IPR036388">
    <property type="entry name" value="WH-like_DNA-bd_sf"/>
</dbReference>
<dbReference type="SUPFAM" id="SSF88946">
    <property type="entry name" value="Sigma2 domain of RNA polymerase sigma factors"/>
    <property type="match status" value="1"/>
</dbReference>